<dbReference type="STRING" id="624147.SAMN04487970_101631"/>
<evidence type="ECO:0000313" key="2">
    <source>
        <dbReference type="EMBL" id="SCW56863.1"/>
    </source>
</evidence>
<keyword evidence="1" id="KW-0812">Transmembrane</keyword>
<dbReference type="Proteomes" id="UP000198601">
    <property type="component" value="Unassembled WGS sequence"/>
</dbReference>
<keyword evidence="1" id="KW-0472">Membrane</keyword>
<accession>A0A1G4RIR6</accession>
<dbReference type="AlphaFoldDB" id="A0A1G4RIR6"/>
<sequence length="50" mass="5249">MPGAGEGPATTGSFFKTGGGRVLVKYLWGTLFALALVFLGAGVYYFIKFA</sequence>
<evidence type="ECO:0000256" key="1">
    <source>
        <dbReference type="SAM" id="Phobius"/>
    </source>
</evidence>
<keyword evidence="3" id="KW-1185">Reference proteome</keyword>
<reference evidence="3" key="1">
    <citation type="submission" date="2016-10" db="EMBL/GenBank/DDBJ databases">
        <authorList>
            <person name="Varghese N."/>
            <person name="Submissions S."/>
        </authorList>
    </citation>
    <scope>NUCLEOTIDE SEQUENCE [LARGE SCALE GENOMIC DNA]</scope>
    <source>
        <strain evidence="3">CGMCC 1.8946</strain>
    </source>
</reference>
<proteinExistence type="predicted"/>
<keyword evidence="1" id="KW-1133">Transmembrane helix</keyword>
<dbReference type="EMBL" id="FMTT01000016">
    <property type="protein sequence ID" value="SCW56863.1"/>
    <property type="molecule type" value="Genomic_DNA"/>
</dbReference>
<feature type="transmembrane region" description="Helical" evidence="1">
    <location>
        <begin position="26"/>
        <end position="47"/>
    </location>
</feature>
<organism evidence="2 3">
    <name type="scientific">Paenibacillus tianmuensis</name>
    <dbReference type="NCBI Taxonomy" id="624147"/>
    <lineage>
        <taxon>Bacteria</taxon>
        <taxon>Bacillati</taxon>
        <taxon>Bacillota</taxon>
        <taxon>Bacilli</taxon>
        <taxon>Bacillales</taxon>
        <taxon>Paenibacillaceae</taxon>
        <taxon>Paenibacillus</taxon>
    </lineage>
</organism>
<gene>
    <name evidence="2" type="ORF">SAMN04487970_101631</name>
</gene>
<protein>
    <submittedName>
        <fullName evidence="2">Uncharacterized protein</fullName>
    </submittedName>
</protein>
<evidence type="ECO:0000313" key="3">
    <source>
        <dbReference type="Proteomes" id="UP000198601"/>
    </source>
</evidence>
<name>A0A1G4RIR6_9BACL</name>